<dbReference type="Gene3D" id="3.40.50.720">
    <property type="entry name" value="NAD(P)-binding Rossmann-like Domain"/>
    <property type="match status" value="1"/>
</dbReference>
<dbReference type="Proteomes" id="UP000195963">
    <property type="component" value="Unassembled WGS sequence"/>
</dbReference>
<dbReference type="SUPFAM" id="SSF51735">
    <property type="entry name" value="NAD(P)-binding Rossmann-fold domains"/>
    <property type="match status" value="1"/>
</dbReference>
<comment type="catalytic activity">
    <reaction evidence="5 6">
        <text>dTDP-beta-L-rhamnose + NADP(+) = dTDP-4-dehydro-beta-L-rhamnose + NADPH + H(+)</text>
        <dbReference type="Rhea" id="RHEA:21796"/>
        <dbReference type="ChEBI" id="CHEBI:15378"/>
        <dbReference type="ChEBI" id="CHEBI:57510"/>
        <dbReference type="ChEBI" id="CHEBI:57783"/>
        <dbReference type="ChEBI" id="CHEBI:58349"/>
        <dbReference type="ChEBI" id="CHEBI:62830"/>
        <dbReference type="EC" id="1.1.1.133"/>
    </reaction>
</comment>
<evidence type="ECO:0000256" key="1">
    <source>
        <dbReference type="ARBA" id="ARBA00004781"/>
    </source>
</evidence>
<evidence type="ECO:0000313" key="9">
    <source>
        <dbReference type="Proteomes" id="UP000195963"/>
    </source>
</evidence>
<dbReference type="UniPathway" id="UPA00281"/>
<evidence type="ECO:0000256" key="4">
    <source>
        <dbReference type="ARBA" id="ARBA00017099"/>
    </source>
</evidence>
<evidence type="ECO:0000313" key="8">
    <source>
        <dbReference type="EMBL" id="SMY38171.1"/>
    </source>
</evidence>
<evidence type="ECO:0000259" key="7">
    <source>
        <dbReference type="Pfam" id="PF04321"/>
    </source>
</evidence>
<dbReference type="GO" id="GO:0019305">
    <property type="term" value="P:dTDP-rhamnose biosynthetic process"/>
    <property type="evidence" value="ECO:0007669"/>
    <property type="project" value="UniProtKB-UniPathway"/>
</dbReference>
<dbReference type="InterPro" id="IPR036291">
    <property type="entry name" value="NAD(P)-bd_dom_sf"/>
</dbReference>
<reference evidence="9" key="1">
    <citation type="submission" date="2017-06" db="EMBL/GenBank/DDBJ databases">
        <authorList>
            <person name="Rodrigo-Torres L."/>
            <person name="Arahal R.D."/>
            <person name="Lucena T."/>
        </authorList>
    </citation>
    <scope>NUCLEOTIDE SEQUENCE [LARGE SCALE GENOMIC DNA]</scope>
    <source>
        <strain evidence="9">CECT 9190</strain>
    </source>
</reference>
<dbReference type="PANTHER" id="PTHR10491:SF4">
    <property type="entry name" value="METHIONINE ADENOSYLTRANSFERASE 2 SUBUNIT BETA"/>
    <property type="match status" value="1"/>
</dbReference>
<dbReference type="Gene3D" id="3.90.25.10">
    <property type="entry name" value="UDP-galactose 4-epimerase, domain 1"/>
    <property type="match status" value="1"/>
</dbReference>
<keyword evidence="6" id="KW-0521">NADP</keyword>
<dbReference type="CDD" id="cd05254">
    <property type="entry name" value="dTDP_HR_like_SDR_e"/>
    <property type="match status" value="1"/>
</dbReference>
<dbReference type="UniPathway" id="UPA00124"/>
<proteinExistence type="inferred from homology"/>
<comment type="function">
    <text evidence="6">Catalyzes the reduction of dTDP-6-deoxy-L-lyxo-4-hexulose to yield dTDP-L-rhamnose.</text>
</comment>
<dbReference type="InterPro" id="IPR029903">
    <property type="entry name" value="RmlD-like-bd"/>
</dbReference>
<accession>A0A1Y6MSA8</accession>
<dbReference type="Pfam" id="PF04321">
    <property type="entry name" value="RmlD_sub_bind"/>
    <property type="match status" value="1"/>
</dbReference>
<dbReference type="GO" id="GO:0008831">
    <property type="term" value="F:dTDP-4-dehydrorhamnose reductase activity"/>
    <property type="evidence" value="ECO:0007669"/>
    <property type="project" value="UniProtKB-EC"/>
</dbReference>
<sequence length="297" mass="33124">MKILITGCDGQVGSCLVKQLQSCTNVELLAVDRKELDITDQLAVTEMVLEFRPDVIINSAAYTAVDQAEVEIELSYSINRDGPKYLAEAGNKIGAAILHISTDYIFSGDKRGIYSEDDLFGPQGIYGLSKLAGEQEVVNACSRHIILRTAWVFGQHGNNFVKTMLRLAQARDRLDVVGDQFGGPTYASDISSTLIVIAKQIFEQGDQFDNNKFGIYHYSGLPHVSWYEFAQTIFDKAVEQQILVSVPQLSYITTNEYPTLAKRPANSKLDTQRINQTFGIRASEWQKGLSHLIEYLN</sequence>
<dbReference type="NCBIfam" id="TIGR01214">
    <property type="entry name" value="rmlD"/>
    <property type="match status" value="1"/>
</dbReference>
<evidence type="ECO:0000256" key="3">
    <source>
        <dbReference type="ARBA" id="ARBA00012929"/>
    </source>
</evidence>
<comment type="cofactor">
    <cofactor evidence="6">
        <name>Mg(2+)</name>
        <dbReference type="ChEBI" id="CHEBI:18420"/>
    </cofactor>
    <text evidence="6">Binds 1 Mg(2+) ion per monomer.</text>
</comment>
<dbReference type="PANTHER" id="PTHR10491">
    <property type="entry name" value="DTDP-4-DEHYDRORHAMNOSE REDUCTASE"/>
    <property type="match status" value="1"/>
</dbReference>
<protein>
    <recommendedName>
        <fullName evidence="4 6">dTDP-4-dehydrorhamnose reductase</fullName>
        <ecNumber evidence="3 6">1.1.1.133</ecNumber>
    </recommendedName>
</protein>
<dbReference type="EMBL" id="FYAK01000011">
    <property type="protein sequence ID" value="SMY38171.1"/>
    <property type="molecule type" value="Genomic_DNA"/>
</dbReference>
<dbReference type="AlphaFoldDB" id="A0A1Y6MSA8"/>
<comment type="pathway">
    <text evidence="1 6">Carbohydrate biosynthesis; dTDP-L-rhamnose biosynthesis.</text>
</comment>
<evidence type="ECO:0000256" key="2">
    <source>
        <dbReference type="ARBA" id="ARBA00010944"/>
    </source>
</evidence>
<gene>
    <name evidence="8" type="primary">rmlD_3</name>
    <name evidence="8" type="ORF">PMAL9190_03404</name>
</gene>
<name>A0A1Y6MSA8_9GAMM</name>
<feature type="domain" description="RmlD-like substrate binding" evidence="7">
    <location>
        <begin position="1"/>
        <end position="295"/>
    </location>
</feature>
<evidence type="ECO:0000256" key="6">
    <source>
        <dbReference type="RuleBase" id="RU364082"/>
    </source>
</evidence>
<organism evidence="8 9">
    <name type="scientific">Photobacterium malacitanum</name>
    <dbReference type="NCBI Taxonomy" id="2204294"/>
    <lineage>
        <taxon>Bacteria</taxon>
        <taxon>Pseudomonadati</taxon>
        <taxon>Pseudomonadota</taxon>
        <taxon>Gammaproteobacteria</taxon>
        <taxon>Vibrionales</taxon>
        <taxon>Vibrionaceae</taxon>
        <taxon>Photobacterium</taxon>
    </lineage>
</organism>
<keyword evidence="9" id="KW-1185">Reference proteome</keyword>
<dbReference type="InterPro" id="IPR005913">
    <property type="entry name" value="dTDP_dehydrorham_reduct"/>
</dbReference>
<comment type="similarity">
    <text evidence="2 6">Belongs to the dTDP-4-dehydrorhamnose reductase family.</text>
</comment>
<keyword evidence="6 8" id="KW-0560">Oxidoreductase</keyword>
<dbReference type="GO" id="GO:0009243">
    <property type="term" value="P:O antigen biosynthetic process"/>
    <property type="evidence" value="ECO:0007669"/>
    <property type="project" value="UniProtKB-UniPathway"/>
</dbReference>
<evidence type="ECO:0000256" key="5">
    <source>
        <dbReference type="ARBA" id="ARBA00048200"/>
    </source>
</evidence>
<dbReference type="EC" id="1.1.1.133" evidence="3 6"/>